<reference evidence="1 2" key="1">
    <citation type="submission" date="2014-11" db="EMBL/GenBank/DDBJ databases">
        <title>Whole genome shotgun sequence of Sphingomonas parapaucimobilis NBRC 15100.</title>
        <authorList>
            <person name="Katano-Makiyama Y."/>
            <person name="Hosoyama A."/>
            <person name="Hashimoto M."/>
            <person name="Hosoyama Y."/>
            <person name="Noguchi M."/>
            <person name="Numata M."/>
            <person name="Tsuchikane K."/>
            <person name="Hirakata S."/>
            <person name="Uohara A."/>
            <person name="Shimodaira J."/>
            <person name="Ohji S."/>
            <person name="Ichikawa N."/>
            <person name="Kimura A."/>
            <person name="Yamazoe A."/>
            <person name="Fujita N."/>
        </authorList>
    </citation>
    <scope>NUCLEOTIDE SEQUENCE [LARGE SCALE GENOMIC DNA]</scope>
    <source>
        <strain evidence="1 2">NBRC 15100</strain>
    </source>
</reference>
<dbReference type="RefSeq" id="WP_042486078.1">
    <property type="nucleotide sequence ID" value="NZ_BBPI01000035.1"/>
</dbReference>
<name>A0A0A1W6F2_9SPHN</name>
<keyword evidence="2" id="KW-1185">Reference proteome</keyword>
<accession>A0A0A1W6F2</accession>
<sequence length="739" mass="80749">MVHQTPATTSWNGGELSPLMVGRVDTSIYQIAAERMENFVPCIEGPLQKCPGFERIRAAADTASWMLRFVFNLTQSYALECSDQRIRFYTNGGRIEAGATSPYEVVVPYRAGEWPRVSTHPRFDRIYMAHGSYAPAALTRTGATTFDYAPLTLVNGPFGDSNSDQSRTLTVVGDFAVGGVVTINSAVAIFAAGHAGALFQVEAQDFSDVQAWSVGLNGITPGTLRRSDGKVYEAVEGTRTGTIAPTHEEGAEWDGDKTGKDINDKGPYGVKWAYLHDRFGIVRLTEIVSATQAKAVVIRRVPGSLATVPSWRWSHGAFSAAEGWPDLVFIRDERLCFYKGFDRYSSVVGDYRNFQAYTSSGYTTADLAFRYRIDAENPPLWVRADRDGEVIGTASGEYAIVPINPQAGVAGGNIKSVKQSRYGCAAVWPEEPGATVVYVQRGAKQLREAAFDFGSDRYQSANINRWARHIAKPGLIQLGHQAIPEELLFGVRRDGVLVFRSYDPEQEVKGFARRVLGQGGRVLSAVAIPSEDGSLDEIWALCQWGGVKSVQRMADWWEVGTDVIDSFFVDDGFTVLLDQPSTTIPVPSWLAGVEVTILADGGVCPRQTVAAGGQLTIGYPARRWTVGRGYRAACKMLRPEVRDPTGQTAQGKRKRLVNVIARLLETSGLKINAGSRDQIVLDRPTSARMDAPEPLFTGDTEGVSVGGDWGTEAPYTIISDDPRPAFIIMAMPRIEVSER</sequence>
<protein>
    <recommendedName>
        <fullName evidence="3">Phage protein</fullName>
    </recommendedName>
</protein>
<gene>
    <name evidence="1" type="ORF">SP5_035_01110</name>
</gene>
<comment type="caution">
    <text evidence="1">The sequence shown here is derived from an EMBL/GenBank/DDBJ whole genome shotgun (WGS) entry which is preliminary data.</text>
</comment>
<dbReference type="OrthoDB" id="5438497at2"/>
<organism evidence="1 2">
    <name type="scientific">Sphingomonas parapaucimobilis NBRC 15100</name>
    <dbReference type="NCBI Taxonomy" id="1219049"/>
    <lineage>
        <taxon>Bacteria</taxon>
        <taxon>Pseudomonadati</taxon>
        <taxon>Pseudomonadota</taxon>
        <taxon>Alphaproteobacteria</taxon>
        <taxon>Sphingomonadales</taxon>
        <taxon>Sphingomonadaceae</taxon>
        <taxon>Sphingomonas</taxon>
    </lineage>
</organism>
<dbReference type="EMBL" id="BBPI01000035">
    <property type="protein sequence ID" value="GAM00711.1"/>
    <property type="molecule type" value="Genomic_DNA"/>
</dbReference>
<evidence type="ECO:0008006" key="3">
    <source>
        <dbReference type="Google" id="ProtNLM"/>
    </source>
</evidence>
<evidence type="ECO:0000313" key="2">
    <source>
        <dbReference type="Proteomes" id="UP000032305"/>
    </source>
</evidence>
<dbReference type="eggNOG" id="ENOG502Z8BQ">
    <property type="taxonomic scope" value="Bacteria"/>
</dbReference>
<dbReference type="AlphaFoldDB" id="A0A0A1W6F2"/>
<evidence type="ECO:0000313" key="1">
    <source>
        <dbReference type="EMBL" id="GAM00711.1"/>
    </source>
</evidence>
<dbReference type="Proteomes" id="UP000032305">
    <property type="component" value="Unassembled WGS sequence"/>
</dbReference>
<proteinExistence type="predicted"/>